<dbReference type="GO" id="GO:0016020">
    <property type="term" value="C:membrane"/>
    <property type="evidence" value="ECO:0007669"/>
    <property type="project" value="UniProtKB-SubCell"/>
</dbReference>
<dbReference type="Gene3D" id="3.30.450.20">
    <property type="entry name" value="PAS domain"/>
    <property type="match status" value="1"/>
</dbReference>
<evidence type="ECO:0000259" key="15">
    <source>
        <dbReference type="PROSITE" id="PS50112"/>
    </source>
</evidence>
<gene>
    <name evidence="17" type="ORF">A9A59_0400</name>
</gene>
<keyword evidence="10 13" id="KW-1133">Transmembrane helix</keyword>
<dbReference type="InterPro" id="IPR004358">
    <property type="entry name" value="Sig_transdc_His_kin-like_C"/>
</dbReference>
<keyword evidence="4" id="KW-0597">Phosphoprotein</keyword>
<evidence type="ECO:0000256" key="4">
    <source>
        <dbReference type="ARBA" id="ARBA00022553"/>
    </source>
</evidence>
<evidence type="ECO:0000313" key="17">
    <source>
        <dbReference type="EMBL" id="PFG73205.1"/>
    </source>
</evidence>
<dbReference type="Pfam" id="PF02518">
    <property type="entry name" value="HATPase_c"/>
    <property type="match status" value="1"/>
</dbReference>
<dbReference type="Pfam" id="PF00672">
    <property type="entry name" value="HAMP"/>
    <property type="match status" value="1"/>
</dbReference>
<dbReference type="CDD" id="cd00075">
    <property type="entry name" value="HATPase"/>
    <property type="match status" value="1"/>
</dbReference>
<dbReference type="PANTHER" id="PTHR42878">
    <property type="entry name" value="TWO-COMPONENT HISTIDINE KINASE"/>
    <property type="match status" value="1"/>
</dbReference>
<dbReference type="SUPFAM" id="SSF47384">
    <property type="entry name" value="Homodimeric domain of signal transducing histidine kinase"/>
    <property type="match status" value="1"/>
</dbReference>
<dbReference type="GO" id="GO:0000155">
    <property type="term" value="F:phosphorelay sensor kinase activity"/>
    <property type="evidence" value="ECO:0007669"/>
    <property type="project" value="InterPro"/>
</dbReference>
<dbReference type="PROSITE" id="PS50112">
    <property type="entry name" value="PAS"/>
    <property type="match status" value="1"/>
</dbReference>
<dbReference type="InterPro" id="IPR005467">
    <property type="entry name" value="His_kinase_dom"/>
</dbReference>
<dbReference type="GO" id="GO:0030295">
    <property type="term" value="F:protein kinase activator activity"/>
    <property type="evidence" value="ECO:0007669"/>
    <property type="project" value="TreeGrafter"/>
</dbReference>
<dbReference type="SMART" id="SM00304">
    <property type="entry name" value="HAMP"/>
    <property type="match status" value="1"/>
</dbReference>
<dbReference type="SUPFAM" id="SSF55874">
    <property type="entry name" value="ATPase domain of HSP90 chaperone/DNA topoisomerase II/histidine kinase"/>
    <property type="match status" value="1"/>
</dbReference>
<dbReference type="PANTHER" id="PTHR42878:SF7">
    <property type="entry name" value="SENSOR HISTIDINE KINASE GLRK"/>
    <property type="match status" value="1"/>
</dbReference>
<accession>A0A2A9HDX0</accession>
<dbReference type="PRINTS" id="PR00344">
    <property type="entry name" value="BCTRLSENSOR"/>
</dbReference>
<dbReference type="Gene3D" id="1.10.287.130">
    <property type="match status" value="1"/>
</dbReference>
<dbReference type="Gene3D" id="6.10.340.10">
    <property type="match status" value="1"/>
</dbReference>
<dbReference type="SMART" id="SM00388">
    <property type="entry name" value="HisKA"/>
    <property type="match status" value="1"/>
</dbReference>
<dbReference type="Pfam" id="PF08448">
    <property type="entry name" value="PAS_4"/>
    <property type="match status" value="1"/>
</dbReference>
<evidence type="ECO:0000259" key="16">
    <source>
        <dbReference type="PROSITE" id="PS50885"/>
    </source>
</evidence>
<feature type="transmembrane region" description="Helical" evidence="13">
    <location>
        <begin position="35"/>
        <end position="54"/>
    </location>
</feature>
<evidence type="ECO:0000256" key="5">
    <source>
        <dbReference type="ARBA" id="ARBA00022679"/>
    </source>
</evidence>
<dbReference type="InterPro" id="IPR050351">
    <property type="entry name" value="BphY/WalK/GraS-like"/>
</dbReference>
<dbReference type="InterPro" id="IPR036097">
    <property type="entry name" value="HisK_dim/P_sf"/>
</dbReference>
<dbReference type="Proteomes" id="UP000223071">
    <property type="component" value="Unassembled WGS sequence"/>
</dbReference>
<dbReference type="PROSITE" id="PS50109">
    <property type="entry name" value="HIS_KIN"/>
    <property type="match status" value="1"/>
</dbReference>
<feature type="transmembrane region" description="Helical" evidence="13">
    <location>
        <begin position="6"/>
        <end position="26"/>
    </location>
</feature>
<dbReference type="EC" id="2.7.13.3" evidence="3"/>
<dbReference type="InterPro" id="IPR003661">
    <property type="entry name" value="HisK_dim/P_dom"/>
</dbReference>
<evidence type="ECO:0000259" key="14">
    <source>
        <dbReference type="PROSITE" id="PS50109"/>
    </source>
</evidence>
<dbReference type="InterPro" id="IPR000014">
    <property type="entry name" value="PAS"/>
</dbReference>
<dbReference type="CDD" id="cd00082">
    <property type="entry name" value="HisKA"/>
    <property type="match status" value="1"/>
</dbReference>
<keyword evidence="8 17" id="KW-0418">Kinase</keyword>
<evidence type="ECO:0000256" key="7">
    <source>
        <dbReference type="ARBA" id="ARBA00022741"/>
    </source>
</evidence>
<evidence type="ECO:0000256" key="11">
    <source>
        <dbReference type="ARBA" id="ARBA00023012"/>
    </source>
</evidence>
<dbReference type="CDD" id="cd06225">
    <property type="entry name" value="HAMP"/>
    <property type="match status" value="1"/>
</dbReference>
<dbReference type="FunFam" id="1.10.287.130:FF:000001">
    <property type="entry name" value="Two-component sensor histidine kinase"/>
    <property type="match status" value="1"/>
</dbReference>
<evidence type="ECO:0000256" key="6">
    <source>
        <dbReference type="ARBA" id="ARBA00022692"/>
    </source>
</evidence>
<feature type="domain" description="Histidine kinase" evidence="14">
    <location>
        <begin position="231"/>
        <end position="443"/>
    </location>
</feature>
<name>A0A2A9HDX0_TEPT2</name>
<comment type="catalytic activity">
    <reaction evidence="1">
        <text>ATP + protein L-histidine = ADP + protein N-phospho-L-histidine.</text>
        <dbReference type="EC" id="2.7.13.3"/>
    </reaction>
</comment>
<dbReference type="SUPFAM" id="SSF55785">
    <property type="entry name" value="PYP-like sensor domain (PAS domain)"/>
    <property type="match status" value="1"/>
</dbReference>
<protein>
    <recommendedName>
        <fullName evidence="3">histidine kinase</fullName>
        <ecNumber evidence="3">2.7.13.3</ecNumber>
    </recommendedName>
</protein>
<dbReference type="InterPro" id="IPR003594">
    <property type="entry name" value="HATPase_dom"/>
</dbReference>
<dbReference type="GO" id="GO:0007234">
    <property type="term" value="P:osmosensory signaling via phosphorelay pathway"/>
    <property type="evidence" value="ECO:0007669"/>
    <property type="project" value="TreeGrafter"/>
</dbReference>
<dbReference type="Gene3D" id="3.30.565.10">
    <property type="entry name" value="Histidine kinase-like ATPase, C-terminal domain"/>
    <property type="match status" value="1"/>
</dbReference>
<reference evidence="17 18" key="1">
    <citation type="submission" date="2017-09" db="EMBL/GenBank/DDBJ databases">
        <title>Sequencing the genomes of two abundant thermophiles in Great Basin hot springs: Thermocrinis jamiesonii and novel Chloroflexi Thermoflexus hugenholtzii.</title>
        <authorList>
            <person name="Hedlund B."/>
        </authorList>
    </citation>
    <scope>NUCLEOTIDE SEQUENCE [LARGE SCALE GENOMIC DNA]</scope>
    <source>
        <strain evidence="17 18">G233</strain>
    </source>
</reference>
<sequence>MSRDLAARGAAIALVAAVVGFLLGLISDGPGWREVAVFLLTAAAGGAVGYVAFWRPSRAVRTVVEAAERIAEGELAQRVPDEPGPAGDLTRAFNVMAGRVATLFESVAFEHARLEAVFDASSDPMAALSADTTVRFLNPAAAQLFGTSMADAIGRRLIEVARDYELEALVERAAAEGRGQTAITRFGPRRVPLRAAALPIREGGDWAVLLILTDLTEVQRLDQVRRDFVSNVSHELRTPLASIRALVETLADGVEPGEAPEFYGRILRQVDRLTTLVNELLDLSRIESGAMPLKPEPVSVGEVLAEAASLLQTRAEAGDVTIIVEGTDLEVEADRAALLRVATNLLDNAVKWSPPGGRVWAQAADEGELVAISVKDEGPGIPEQDLPRVFERFFKSDASRANAGVGLGLAIVKHLVRAHGGTATVESTPGHGALFTVRLPKRFIGRRRDVPG</sequence>
<comment type="caution">
    <text evidence="17">The sequence shown here is derived from an EMBL/GenBank/DDBJ whole genome shotgun (WGS) entry which is preliminary data.</text>
</comment>
<dbReference type="RefSeq" id="WP_098502676.1">
    <property type="nucleotide sequence ID" value="NZ_PDJQ01000001.1"/>
</dbReference>
<keyword evidence="11" id="KW-0902">Two-component regulatory system</keyword>
<keyword evidence="12 13" id="KW-0472">Membrane</keyword>
<keyword evidence="7" id="KW-0547">Nucleotide-binding</keyword>
<evidence type="ECO:0000313" key="18">
    <source>
        <dbReference type="Proteomes" id="UP000223071"/>
    </source>
</evidence>
<dbReference type="EMBL" id="PDJQ01000001">
    <property type="protein sequence ID" value="PFG73205.1"/>
    <property type="molecule type" value="Genomic_DNA"/>
</dbReference>
<evidence type="ECO:0000256" key="1">
    <source>
        <dbReference type="ARBA" id="ARBA00000085"/>
    </source>
</evidence>
<dbReference type="InterPro" id="IPR013656">
    <property type="entry name" value="PAS_4"/>
</dbReference>
<dbReference type="FunFam" id="3.30.565.10:FF:000006">
    <property type="entry name" value="Sensor histidine kinase WalK"/>
    <property type="match status" value="1"/>
</dbReference>
<keyword evidence="5" id="KW-0808">Transferase</keyword>
<feature type="domain" description="PAS" evidence="15">
    <location>
        <begin position="110"/>
        <end position="158"/>
    </location>
</feature>
<keyword evidence="18" id="KW-1185">Reference proteome</keyword>
<proteinExistence type="predicted"/>
<evidence type="ECO:0000256" key="9">
    <source>
        <dbReference type="ARBA" id="ARBA00022840"/>
    </source>
</evidence>
<evidence type="ECO:0000256" key="10">
    <source>
        <dbReference type="ARBA" id="ARBA00022989"/>
    </source>
</evidence>
<keyword evidence="9" id="KW-0067">ATP-binding</keyword>
<feature type="domain" description="HAMP" evidence="16">
    <location>
        <begin position="57"/>
        <end position="105"/>
    </location>
</feature>
<evidence type="ECO:0000256" key="13">
    <source>
        <dbReference type="SAM" id="Phobius"/>
    </source>
</evidence>
<dbReference type="SMART" id="SM00091">
    <property type="entry name" value="PAS"/>
    <property type="match status" value="1"/>
</dbReference>
<dbReference type="GO" id="GO:0005524">
    <property type="term" value="F:ATP binding"/>
    <property type="evidence" value="ECO:0007669"/>
    <property type="project" value="UniProtKB-KW"/>
</dbReference>
<evidence type="ECO:0000256" key="12">
    <source>
        <dbReference type="ARBA" id="ARBA00023136"/>
    </source>
</evidence>
<dbReference type="InterPro" id="IPR003660">
    <property type="entry name" value="HAMP_dom"/>
</dbReference>
<dbReference type="Pfam" id="PF00512">
    <property type="entry name" value="HisKA"/>
    <property type="match status" value="1"/>
</dbReference>
<dbReference type="NCBIfam" id="TIGR00229">
    <property type="entry name" value="sensory_box"/>
    <property type="match status" value="1"/>
</dbReference>
<comment type="subcellular location">
    <subcellularLocation>
        <location evidence="2">Membrane</location>
        <topology evidence="2">Multi-pass membrane protein</topology>
    </subcellularLocation>
</comment>
<dbReference type="InterPro" id="IPR036890">
    <property type="entry name" value="HATPase_C_sf"/>
</dbReference>
<dbReference type="CDD" id="cd00130">
    <property type="entry name" value="PAS"/>
    <property type="match status" value="1"/>
</dbReference>
<evidence type="ECO:0000256" key="8">
    <source>
        <dbReference type="ARBA" id="ARBA00022777"/>
    </source>
</evidence>
<evidence type="ECO:0000256" key="2">
    <source>
        <dbReference type="ARBA" id="ARBA00004141"/>
    </source>
</evidence>
<evidence type="ECO:0000256" key="3">
    <source>
        <dbReference type="ARBA" id="ARBA00012438"/>
    </source>
</evidence>
<dbReference type="PROSITE" id="PS50885">
    <property type="entry name" value="HAMP"/>
    <property type="match status" value="1"/>
</dbReference>
<dbReference type="AlphaFoldDB" id="A0A2A9HDX0"/>
<dbReference type="GO" id="GO:0000156">
    <property type="term" value="F:phosphorelay response regulator activity"/>
    <property type="evidence" value="ECO:0007669"/>
    <property type="project" value="TreeGrafter"/>
</dbReference>
<keyword evidence="6 13" id="KW-0812">Transmembrane</keyword>
<dbReference type="InterPro" id="IPR035965">
    <property type="entry name" value="PAS-like_dom_sf"/>
</dbReference>
<dbReference type="SMART" id="SM00387">
    <property type="entry name" value="HATPase_c"/>
    <property type="match status" value="1"/>
</dbReference>
<organism evidence="17 18">
    <name type="scientific">Tepidiforma thermophila (strain KCTC 52669 / CGMCC 1.13589 / G233)</name>
    <dbReference type="NCBI Taxonomy" id="2761530"/>
    <lineage>
        <taxon>Bacteria</taxon>
        <taxon>Bacillati</taxon>
        <taxon>Chloroflexota</taxon>
        <taxon>Tepidiformia</taxon>
        <taxon>Tepidiformales</taxon>
        <taxon>Tepidiformaceae</taxon>
        <taxon>Tepidiforma</taxon>
    </lineage>
</organism>